<accession>A0AAN9HQ44</accession>
<feature type="compositionally biased region" description="Basic residues" evidence="1">
    <location>
        <begin position="59"/>
        <end position="69"/>
    </location>
</feature>
<dbReference type="AlphaFoldDB" id="A0AAN9HQ44"/>
<keyword evidence="3" id="KW-1185">Reference proteome</keyword>
<name>A0AAN9HQ44_CROPI</name>
<evidence type="ECO:0000313" key="3">
    <source>
        <dbReference type="Proteomes" id="UP001372338"/>
    </source>
</evidence>
<evidence type="ECO:0000313" key="2">
    <source>
        <dbReference type="EMBL" id="KAK7245129.1"/>
    </source>
</evidence>
<sequence length="112" mass="13069">MHRNHPMASNNKSQEKHEVEGKVSKDGDDERLCKIARKYETVVKQFGELKEMMANCNKVPKRRTKRRQSTAHGEKIDDSSRQSDSNDEEIMKTVKTLKRYLNELGDNPTDYE</sequence>
<feature type="compositionally biased region" description="Basic and acidic residues" evidence="1">
    <location>
        <begin position="72"/>
        <end position="81"/>
    </location>
</feature>
<proteinExistence type="predicted"/>
<organism evidence="2 3">
    <name type="scientific">Crotalaria pallida</name>
    <name type="common">Smooth rattlebox</name>
    <name type="synonym">Crotalaria striata</name>
    <dbReference type="NCBI Taxonomy" id="3830"/>
    <lineage>
        <taxon>Eukaryota</taxon>
        <taxon>Viridiplantae</taxon>
        <taxon>Streptophyta</taxon>
        <taxon>Embryophyta</taxon>
        <taxon>Tracheophyta</taxon>
        <taxon>Spermatophyta</taxon>
        <taxon>Magnoliopsida</taxon>
        <taxon>eudicotyledons</taxon>
        <taxon>Gunneridae</taxon>
        <taxon>Pentapetalae</taxon>
        <taxon>rosids</taxon>
        <taxon>fabids</taxon>
        <taxon>Fabales</taxon>
        <taxon>Fabaceae</taxon>
        <taxon>Papilionoideae</taxon>
        <taxon>50 kb inversion clade</taxon>
        <taxon>genistoids sensu lato</taxon>
        <taxon>core genistoids</taxon>
        <taxon>Crotalarieae</taxon>
        <taxon>Crotalaria</taxon>
    </lineage>
</organism>
<dbReference type="EMBL" id="JAYWIO010000008">
    <property type="protein sequence ID" value="KAK7245129.1"/>
    <property type="molecule type" value="Genomic_DNA"/>
</dbReference>
<feature type="compositionally biased region" description="Basic and acidic residues" evidence="1">
    <location>
        <begin position="13"/>
        <end position="31"/>
    </location>
</feature>
<feature type="region of interest" description="Disordered" evidence="1">
    <location>
        <begin position="56"/>
        <end position="90"/>
    </location>
</feature>
<reference evidence="2 3" key="1">
    <citation type="submission" date="2024-01" db="EMBL/GenBank/DDBJ databases">
        <title>The genomes of 5 underutilized Papilionoideae crops provide insights into root nodulation and disease resistanc.</title>
        <authorList>
            <person name="Yuan L."/>
        </authorList>
    </citation>
    <scope>NUCLEOTIDE SEQUENCE [LARGE SCALE GENOMIC DNA]</scope>
    <source>
        <strain evidence="2">ZHUSHIDOU_FW_LH</strain>
        <tissue evidence="2">Leaf</tissue>
    </source>
</reference>
<comment type="caution">
    <text evidence="2">The sequence shown here is derived from an EMBL/GenBank/DDBJ whole genome shotgun (WGS) entry which is preliminary data.</text>
</comment>
<feature type="region of interest" description="Disordered" evidence="1">
    <location>
        <begin position="1"/>
        <end position="31"/>
    </location>
</feature>
<protein>
    <submittedName>
        <fullName evidence="2">Uncharacterized protein</fullName>
    </submittedName>
</protein>
<dbReference type="Proteomes" id="UP001372338">
    <property type="component" value="Unassembled WGS sequence"/>
</dbReference>
<evidence type="ECO:0000256" key="1">
    <source>
        <dbReference type="SAM" id="MobiDB-lite"/>
    </source>
</evidence>
<gene>
    <name evidence="2" type="ORF">RIF29_39964</name>
</gene>